<protein>
    <submittedName>
        <fullName evidence="1">Uncharacterized protein</fullName>
    </submittedName>
</protein>
<dbReference type="OrthoDB" id="9905710at2"/>
<dbReference type="RefSeq" id="WP_092564250.1">
    <property type="nucleotide sequence ID" value="NZ_FNQV01000008.1"/>
</dbReference>
<sequence length="216" mass="22814">MRSFSRLSDLSRTDHEYLWLSAAGWHTSGLHRRNRGPQRVGIVGRPLTTRDDLALRAALDALSTSVLTIDEREETTAEALADLGSLVDAVIAFQDIDDPAGVGAPIIVGDARDTRPVAALAMCVRHVLSGRLLAGTAMSLVGAEAGAQAALTDLASVFPLTLHIDQSHPRPDLLERVAAPSSVTLQPLEAASFDTSEVPAPLLAATWAALIEVLST</sequence>
<dbReference type="EMBL" id="FNQV01000008">
    <property type="protein sequence ID" value="SEA36885.1"/>
    <property type="molecule type" value="Genomic_DNA"/>
</dbReference>
<organism evidence="1 2">
    <name type="scientific">Bowdeniella nasicola</name>
    <dbReference type="NCBI Taxonomy" id="208480"/>
    <lineage>
        <taxon>Bacteria</taxon>
        <taxon>Bacillati</taxon>
        <taxon>Actinomycetota</taxon>
        <taxon>Actinomycetes</taxon>
        <taxon>Actinomycetales</taxon>
        <taxon>Actinomycetaceae</taxon>
        <taxon>Bowdeniella</taxon>
    </lineage>
</organism>
<proteinExistence type="predicted"/>
<dbReference type="Proteomes" id="UP000199288">
    <property type="component" value="Unassembled WGS sequence"/>
</dbReference>
<evidence type="ECO:0000313" key="1">
    <source>
        <dbReference type="EMBL" id="SEA36885.1"/>
    </source>
</evidence>
<keyword evidence="2" id="KW-1185">Reference proteome</keyword>
<name>A0A1H4ALX6_9ACTO</name>
<reference evidence="2" key="1">
    <citation type="submission" date="2016-10" db="EMBL/GenBank/DDBJ databases">
        <authorList>
            <person name="Varghese N."/>
            <person name="Submissions S."/>
        </authorList>
    </citation>
    <scope>NUCLEOTIDE SEQUENCE [LARGE SCALE GENOMIC DNA]</scope>
    <source>
        <strain evidence="2">KPR-1</strain>
    </source>
</reference>
<accession>A0A1H4ALX6</accession>
<evidence type="ECO:0000313" key="2">
    <source>
        <dbReference type="Proteomes" id="UP000199288"/>
    </source>
</evidence>
<gene>
    <name evidence="1" type="ORF">SAMN02910418_01437</name>
</gene>
<dbReference type="AlphaFoldDB" id="A0A1H4ALX6"/>